<organism evidence="2 3">
    <name type="scientific">Glycocaulis albus</name>
    <dbReference type="NCBI Taxonomy" id="1382801"/>
    <lineage>
        <taxon>Bacteria</taxon>
        <taxon>Pseudomonadati</taxon>
        <taxon>Pseudomonadota</taxon>
        <taxon>Alphaproteobacteria</taxon>
        <taxon>Maricaulales</taxon>
        <taxon>Maricaulaceae</taxon>
        <taxon>Glycocaulis</taxon>
    </lineage>
</organism>
<dbReference type="PANTHER" id="PTHR34215">
    <property type="entry name" value="BLL0784 PROTEIN"/>
    <property type="match status" value="1"/>
</dbReference>
<protein>
    <submittedName>
        <fullName evidence="2">DNA-binding protein</fullName>
    </submittedName>
</protein>
<dbReference type="Gene3D" id="3.30.1330.30">
    <property type="match status" value="1"/>
</dbReference>
<dbReference type="InterPro" id="IPR029064">
    <property type="entry name" value="Ribosomal_eL30-like_sf"/>
</dbReference>
<reference evidence="3" key="1">
    <citation type="journal article" date="2019" name="Int. J. Syst. Evol. Microbiol.">
        <title>The Global Catalogue of Microorganisms (GCM) 10K type strain sequencing project: providing services to taxonomists for standard genome sequencing and annotation.</title>
        <authorList>
            <consortium name="The Broad Institute Genomics Platform"/>
            <consortium name="The Broad Institute Genome Sequencing Center for Infectious Disease"/>
            <person name="Wu L."/>
            <person name="Ma J."/>
        </authorList>
    </citation>
    <scope>NUCLEOTIDE SEQUENCE [LARGE SCALE GENOMIC DNA]</scope>
    <source>
        <strain evidence="3">CGMCC 1.12766</strain>
    </source>
</reference>
<dbReference type="GO" id="GO:0003677">
    <property type="term" value="F:DNA binding"/>
    <property type="evidence" value="ECO:0007669"/>
    <property type="project" value="UniProtKB-KW"/>
</dbReference>
<evidence type="ECO:0000259" key="1">
    <source>
        <dbReference type="Pfam" id="PF04296"/>
    </source>
</evidence>
<keyword evidence="2" id="KW-0238">DNA-binding</keyword>
<dbReference type="RefSeq" id="WP_188450549.1">
    <property type="nucleotide sequence ID" value="NZ_BMFS01000001.1"/>
</dbReference>
<keyword evidence="3" id="KW-1185">Reference proteome</keyword>
<proteinExistence type="predicted"/>
<dbReference type="Gene3D" id="3.30.1230.10">
    <property type="entry name" value="YlxR-like"/>
    <property type="match status" value="1"/>
</dbReference>
<gene>
    <name evidence="2" type="ORF">GCM10007420_00520</name>
</gene>
<evidence type="ECO:0000313" key="3">
    <source>
        <dbReference type="Proteomes" id="UP000648722"/>
    </source>
</evidence>
<dbReference type="InterPro" id="IPR007393">
    <property type="entry name" value="YlxR_dom"/>
</dbReference>
<dbReference type="Proteomes" id="UP000648722">
    <property type="component" value="Unassembled WGS sequence"/>
</dbReference>
<dbReference type="CDD" id="cd00279">
    <property type="entry name" value="YlxR"/>
    <property type="match status" value="1"/>
</dbReference>
<accession>A0ABQ1XBR4</accession>
<feature type="domain" description="YlxR" evidence="1">
    <location>
        <begin position="16"/>
        <end position="91"/>
    </location>
</feature>
<comment type="caution">
    <text evidence="2">The sequence shown here is derived from an EMBL/GenBank/DDBJ whole genome shotgun (WGS) entry which is preliminary data.</text>
</comment>
<sequence length="215" mass="22464">MSRGARETRVKTPRERRCIASGETAHEASLIRVAVSPEGLVVPDISARLPGRGAWISASREAVATAMRRKAFQRAFEGPVTVPEGLADEIERQLAARALSILGLARRAGRLAMGYDGARGAITASPPPAWRIEASDGATDGRRKLDQLAHGAAPGVPVVMYFSAAELGAALGRSGVVHLVLSPGPEAEAFGVLMGKLAGFRAMGPQLPDGPARES</sequence>
<dbReference type="InterPro" id="IPR035931">
    <property type="entry name" value="YlxR-like_sf"/>
</dbReference>
<dbReference type="Pfam" id="PF04296">
    <property type="entry name" value="YlxR"/>
    <property type="match status" value="1"/>
</dbReference>
<dbReference type="SUPFAM" id="SSF55315">
    <property type="entry name" value="L30e-like"/>
    <property type="match status" value="1"/>
</dbReference>
<dbReference type="NCBIfam" id="NF006622">
    <property type="entry name" value="PRK09190.1"/>
    <property type="match status" value="1"/>
</dbReference>
<evidence type="ECO:0000313" key="2">
    <source>
        <dbReference type="EMBL" id="GGG89427.1"/>
    </source>
</evidence>
<dbReference type="PANTHER" id="PTHR34215:SF1">
    <property type="entry name" value="YLXR DOMAIN-CONTAINING PROTEIN"/>
    <property type="match status" value="1"/>
</dbReference>
<dbReference type="EMBL" id="BMFS01000001">
    <property type="protein sequence ID" value="GGG89427.1"/>
    <property type="molecule type" value="Genomic_DNA"/>
</dbReference>
<dbReference type="SUPFAM" id="SSF64376">
    <property type="entry name" value="YlxR-like"/>
    <property type="match status" value="1"/>
</dbReference>
<dbReference type="InterPro" id="IPR037465">
    <property type="entry name" value="YlxR"/>
</dbReference>
<name>A0ABQ1XBR4_9PROT</name>